<dbReference type="PROSITE" id="PS50188">
    <property type="entry name" value="B302_SPRY"/>
    <property type="match status" value="1"/>
</dbReference>
<dbReference type="GO" id="GO:0048188">
    <property type="term" value="C:Set1C/COMPASS complex"/>
    <property type="evidence" value="ECO:0007669"/>
    <property type="project" value="InterPro"/>
</dbReference>
<feature type="domain" description="B30.2/SPRY" evidence="4">
    <location>
        <begin position="1"/>
        <end position="212"/>
    </location>
</feature>
<dbReference type="InterPro" id="IPR001870">
    <property type="entry name" value="B30.2/SPRY"/>
</dbReference>
<keyword evidence="2" id="KW-0539">Nucleus</keyword>
<reference evidence="5" key="1">
    <citation type="submission" date="2022-07" db="EMBL/GenBank/DDBJ databases">
        <title>Phylogenomic reconstructions and comparative analyses of Kickxellomycotina fungi.</title>
        <authorList>
            <person name="Reynolds N.K."/>
            <person name="Stajich J.E."/>
            <person name="Barry K."/>
            <person name="Grigoriev I.V."/>
            <person name="Crous P."/>
            <person name="Smith M.E."/>
        </authorList>
    </citation>
    <scope>NUCLEOTIDE SEQUENCE</scope>
    <source>
        <strain evidence="5">RSA 1196</strain>
    </source>
</reference>
<dbReference type="SUPFAM" id="SSF49899">
    <property type="entry name" value="Concanavalin A-like lectins/glucanases"/>
    <property type="match status" value="1"/>
</dbReference>
<organism evidence="5 6">
    <name type="scientific">Dispira parvispora</name>
    <dbReference type="NCBI Taxonomy" id="1520584"/>
    <lineage>
        <taxon>Eukaryota</taxon>
        <taxon>Fungi</taxon>
        <taxon>Fungi incertae sedis</taxon>
        <taxon>Zoopagomycota</taxon>
        <taxon>Kickxellomycotina</taxon>
        <taxon>Dimargaritomycetes</taxon>
        <taxon>Dimargaritales</taxon>
        <taxon>Dimargaritaceae</taxon>
        <taxon>Dispira</taxon>
    </lineage>
</organism>
<dbReference type="Pfam" id="PF00622">
    <property type="entry name" value="SPRY"/>
    <property type="match status" value="2"/>
</dbReference>
<evidence type="ECO:0000313" key="6">
    <source>
        <dbReference type="Proteomes" id="UP001150925"/>
    </source>
</evidence>
<dbReference type="Gene3D" id="2.60.120.920">
    <property type="match status" value="1"/>
</dbReference>
<dbReference type="AlphaFoldDB" id="A0A9W8E7M6"/>
<keyword evidence="6" id="KW-1185">Reference proteome</keyword>
<dbReference type="Proteomes" id="UP001150925">
    <property type="component" value="Unassembled WGS sequence"/>
</dbReference>
<evidence type="ECO:0000256" key="1">
    <source>
        <dbReference type="ARBA" id="ARBA00004123"/>
    </source>
</evidence>
<evidence type="ECO:0000256" key="2">
    <source>
        <dbReference type="ARBA" id="ARBA00023242"/>
    </source>
</evidence>
<gene>
    <name evidence="5" type="primary">ASH2_1</name>
    <name evidence="5" type="ORF">IWQ62_001975</name>
</gene>
<dbReference type="InterPro" id="IPR003877">
    <property type="entry name" value="SPRY_dom"/>
</dbReference>
<dbReference type="InterPro" id="IPR043136">
    <property type="entry name" value="B30.2/SPRY_sf"/>
</dbReference>
<evidence type="ECO:0000313" key="5">
    <source>
        <dbReference type="EMBL" id="KAJ1967256.1"/>
    </source>
</evidence>
<dbReference type="InterPro" id="IPR037353">
    <property type="entry name" value="ASH2"/>
</dbReference>
<comment type="caution">
    <text evidence="5">The sequence shown here is derived from an EMBL/GenBank/DDBJ whole genome shotgun (WGS) entry which is preliminary data.</text>
</comment>
<dbReference type="PANTHER" id="PTHR10598:SF0">
    <property type="entry name" value="SET1_ASH2 HISTONE METHYLTRANSFERASE COMPLEX SUBUNIT ASH2"/>
    <property type="match status" value="1"/>
</dbReference>
<evidence type="ECO:0000259" key="4">
    <source>
        <dbReference type="PROSITE" id="PS50188"/>
    </source>
</evidence>
<dbReference type="EMBL" id="JANBPY010000368">
    <property type="protein sequence ID" value="KAJ1967256.1"/>
    <property type="molecule type" value="Genomic_DNA"/>
</dbReference>
<dbReference type="GO" id="GO:0000976">
    <property type="term" value="F:transcription cis-regulatory region binding"/>
    <property type="evidence" value="ECO:0007669"/>
    <property type="project" value="TreeGrafter"/>
</dbReference>
<dbReference type="SMART" id="SM00449">
    <property type="entry name" value="SPRY"/>
    <property type="match status" value="1"/>
</dbReference>
<name>A0A9W8E7M6_9FUNG</name>
<accession>A0A9W8E7M6</accession>
<comment type="similarity">
    <text evidence="3">Belongs to the cclA family.</text>
</comment>
<comment type="subcellular location">
    <subcellularLocation>
        <location evidence="1">Nucleus</location>
    </subcellularLocation>
</comment>
<protein>
    <submittedName>
        <fullName evidence="5">Transcription factor, contains a PHD finger motif</fullName>
    </submittedName>
</protein>
<proteinExistence type="inferred from homology"/>
<dbReference type="InterPro" id="IPR013320">
    <property type="entry name" value="ConA-like_dom_sf"/>
</dbReference>
<dbReference type="CDD" id="cd12872">
    <property type="entry name" value="SPRY_Ash2"/>
    <property type="match status" value="1"/>
</dbReference>
<evidence type="ECO:0000256" key="3">
    <source>
        <dbReference type="ARBA" id="ARBA00038149"/>
    </source>
</evidence>
<dbReference type="OrthoDB" id="21243at2759"/>
<sequence length="249" mass="28117">MWPDIENPPGEVQLSTELTHTAPQVQLSDGNRVVTNAKGYRMTKATHGVTSGTWYYEVTLLNDQGAVRLGWSQISGDLQGPCGMDHYSYSFRNQPATRFHNSCGHSYGQSYHQGDVLGVLISLPSLTEEQYWDLRRRRFVLHRDQRYTAFDYTPKLPADGHMPVVPHGNIAYFLNGECLGTAYDKLYLGKYYPAISCYMGAQVRVNFGPDFHCPPPTTWQGESVNAMSTCPAENYIQEESDRPLDEPPR</sequence>
<dbReference type="PANTHER" id="PTHR10598">
    <property type="entry name" value="SET1/ASH2 HISTONE METHYLTRANSFERASE COMPLEX SUBUNIT ASH2"/>
    <property type="match status" value="1"/>
</dbReference>